<dbReference type="RefSeq" id="XP_062677937.1">
    <property type="nucleotide sequence ID" value="XM_062831124.1"/>
</dbReference>
<evidence type="ECO:0000256" key="1">
    <source>
        <dbReference type="SAM" id="MobiDB-lite"/>
    </source>
</evidence>
<proteinExistence type="predicted"/>
<evidence type="ECO:0000313" key="3">
    <source>
        <dbReference type="Proteomes" id="UP001278500"/>
    </source>
</evidence>
<sequence length="120" mass="13086">MSTKFSSPSWPPPPLPPPKANEYKNTACKNLNYSHAKFCLGDVTFDDTTISVYFNYGTNDVGTNRKIWVAFSGKTGNGGSCTGTELGWVPLGDNGNSDEGCVNINNVFSVRIKCVRERRG</sequence>
<accession>A0AAE0J7Q0</accession>
<gene>
    <name evidence="2" type="ORF">B0H65DRAFT_592402</name>
</gene>
<keyword evidence="3" id="KW-1185">Reference proteome</keyword>
<protein>
    <submittedName>
        <fullName evidence="2">Uncharacterized protein</fullName>
    </submittedName>
</protein>
<dbReference type="GeneID" id="87868278"/>
<reference evidence="2" key="2">
    <citation type="submission" date="2023-06" db="EMBL/GenBank/DDBJ databases">
        <authorList>
            <consortium name="Lawrence Berkeley National Laboratory"/>
            <person name="Haridas S."/>
            <person name="Hensen N."/>
            <person name="Bonometti L."/>
            <person name="Westerberg I."/>
            <person name="Brannstrom I.O."/>
            <person name="Guillou S."/>
            <person name="Cros-Aarteil S."/>
            <person name="Calhoun S."/>
            <person name="Kuo A."/>
            <person name="Mondo S."/>
            <person name="Pangilinan J."/>
            <person name="Riley R."/>
            <person name="Labutti K."/>
            <person name="Andreopoulos B."/>
            <person name="Lipzen A."/>
            <person name="Chen C."/>
            <person name="Yanf M."/>
            <person name="Daum C."/>
            <person name="Ng V."/>
            <person name="Clum A."/>
            <person name="Steindorff A."/>
            <person name="Ohm R."/>
            <person name="Martin F."/>
            <person name="Silar P."/>
            <person name="Natvig D."/>
            <person name="Lalanne C."/>
            <person name="Gautier V."/>
            <person name="Ament-Velasquez S.L."/>
            <person name="Kruys A."/>
            <person name="Hutchinson M.I."/>
            <person name="Powell A.J."/>
            <person name="Barry K."/>
            <person name="Miller A.N."/>
            <person name="Grigoriev I.V."/>
            <person name="Debuchy R."/>
            <person name="Gladieux P."/>
            <person name="Thoren M.H."/>
            <person name="Johannesson H."/>
        </authorList>
    </citation>
    <scope>NUCLEOTIDE SEQUENCE</scope>
    <source>
        <strain evidence="2">CBS 560.94</strain>
    </source>
</reference>
<dbReference type="Proteomes" id="UP001278500">
    <property type="component" value="Unassembled WGS sequence"/>
</dbReference>
<feature type="compositionally biased region" description="Pro residues" evidence="1">
    <location>
        <begin position="9"/>
        <end position="19"/>
    </location>
</feature>
<dbReference type="EMBL" id="JAUEPP010000008">
    <property type="protein sequence ID" value="KAK3338486.1"/>
    <property type="molecule type" value="Genomic_DNA"/>
</dbReference>
<feature type="region of interest" description="Disordered" evidence="1">
    <location>
        <begin position="1"/>
        <end position="21"/>
    </location>
</feature>
<comment type="caution">
    <text evidence="2">The sequence shown here is derived from an EMBL/GenBank/DDBJ whole genome shotgun (WGS) entry which is preliminary data.</text>
</comment>
<reference evidence="2" key="1">
    <citation type="journal article" date="2023" name="Mol. Phylogenet. Evol.">
        <title>Genome-scale phylogeny and comparative genomics of the fungal order Sordariales.</title>
        <authorList>
            <person name="Hensen N."/>
            <person name="Bonometti L."/>
            <person name="Westerberg I."/>
            <person name="Brannstrom I.O."/>
            <person name="Guillou S."/>
            <person name="Cros-Aarteil S."/>
            <person name="Calhoun S."/>
            <person name="Haridas S."/>
            <person name="Kuo A."/>
            <person name="Mondo S."/>
            <person name="Pangilinan J."/>
            <person name="Riley R."/>
            <person name="LaButti K."/>
            <person name="Andreopoulos B."/>
            <person name="Lipzen A."/>
            <person name="Chen C."/>
            <person name="Yan M."/>
            <person name="Daum C."/>
            <person name="Ng V."/>
            <person name="Clum A."/>
            <person name="Steindorff A."/>
            <person name="Ohm R.A."/>
            <person name="Martin F."/>
            <person name="Silar P."/>
            <person name="Natvig D.O."/>
            <person name="Lalanne C."/>
            <person name="Gautier V."/>
            <person name="Ament-Velasquez S.L."/>
            <person name="Kruys A."/>
            <person name="Hutchinson M.I."/>
            <person name="Powell A.J."/>
            <person name="Barry K."/>
            <person name="Miller A.N."/>
            <person name="Grigoriev I.V."/>
            <person name="Debuchy R."/>
            <person name="Gladieux P."/>
            <person name="Hiltunen Thoren M."/>
            <person name="Johannesson H."/>
        </authorList>
    </citation>
    <scope>NUCLEOTIDE SEQUENCE</scope>
    <source>
        <strain evidence="2">CBS 560.94</strain>
    </source>
</reference>
<evidence type="ECO:0000313" key="2">
    <source>
        <dbReference type="EMBL" id="KAK3338486.1"/>
    </source>
</evidence>
<organism evidence="2 3">
    <name type="scientific">Neurospora tetraspora</name>
    <dbReference type="NCBI Taxonomy" id="94610"/>
    <lineage>
        <taxon>Eukaryota</taxon>
        <taxon>Fungi</taxon>
        <taxon>Dikarya</taxon>
        <taxon>Ascomycota</taxon>
        <taxon>Pezizomycotina</taxon>
        <taxon>Sordariomycetes</taxon>
        <taxon>Sordariomycetidae</taxon>
        <taxon>Sordariales</taxon>
        <taxon>Sordariaceae</taxon>
        <taxon>Neurospora</taxon>
    </lineage>
</organism>
<name>A0AAE0J7Q0_9PEZI</name>
<dbReference type="AlphaFoldDB" id="A0AAE0J7Q0"/>